<name>A0A928KWF0_9FIRM</name>
<keyword evidence="8" id="KW-0966">Cell projection</keyword>
<evidence type="ECO:0000256" key="5">
    <source>
        <dbReference type="ARBA" id="ARBA00024934"/>
    </source>
</evidence>
<protein>
    <recommendedName>
        <fullName evidence="3 6">Flagellar basal body rod protein FlgB</fullName>
    </recommendedName>
</protein>
<dbReference type="EMBL" id="SVNY01000002">
    <property type="protein sequence ID" value="MBE6832632.1"/>
    <property type="molecule type" value="Genomic_DNA"/>
</dbReference>
<dbReference type="NCBIfam" id="TIGR01396">
    <property type="entry name" value="FlgB"/>
    <property type="match status" value="1"/>
</dbReference>
<accession>A0A928KWF0</accession>
<evidence type="ECO:0000256" key="4">
    <source>
        <dbReference type="ARBA" id="ARBA00023143"/>
    </source>
</evidence>
<evidence type="ECO:0000313" key="9">
    <source>
        <dbReference type="Proteomes" id="UP000754750"/>
    </source>
</evidence>
<evidence type="ECO:0000256" key="2">
    <source>
        <dbReference type="ARBA" id="ARBA00009677"/>
    </source>
</evidence>
<keyword evidence="8" id="KW-0969">Cilium</keyword>
<dbReference type="AlphaFoldDB" id="A0A928KWF0"/>
<proteinExistence type="inferred from homology"/>
<keyword evidence="8" id="KW-0282">Flagellum</keyword>
<dbReference type="Proteomes" id="UP000754750">
    <property type="component" value="Unassembled WGS sequence"/>
</dbReference>
<reference evidence="8" key="1">
    <citation type="submission" date="2019-04" db="EMBL/GenBank/DDBJ databases">
        <title>Evolution of Biomass-Degrading Anaerobic Consortia Revealed by Metagenomics.</title>
        <authorList>
            <person name="Peng X."/>
        </authorList>
    </citation>
    <scope>NUCLEOTIDE SEQUENCE</scope>
    <source>
        <strain evidence="8">SIG551</strain>
    </source>
</reference>
<comment type="function">
    <text evidence="5 6">Structural component of flagellum, the bacterial motility apparatus. Part of the rod structure of flagellar basal body.</text>
</comment>
<evidence type="ECO:0000256" key="7">
    <source>
        <dbReference type="SAM" id="MobiDB-lite"/>
    </source>
</evidence>
<evidence type="ECO:0000256" key="1">
    <source>
        <dbReference type="ARBA" id="ARBA00004117"/>
    </source>
</evidence>
<organism evidence="8 9">
    <name type="scientific">Faecalispora sporosphaeroides</name>
    <dbReference type="NCBI Taxonomy" id="1549"/>
    <lineage>
        <taxon>Bacteria</taxon>
        <taxon>Bacillati</taxon>
        <taxon>Bacillota</taxon>
        <taxon>Clostridia</taxon>
        <taxon>Eubacteriales</taxon>
        <taxon>Oscillospiraceae</taxon>
        <taxon>Faecalispora</taxon>
    </lineage>
</organism>
<gene>
    <name evidence="8" type="primary">flgB</name>
    <name evidence="8" type="ORF">E7512_03475</name>
</gene>
<dbReference type="PIRSF" id="PIRSF002889">
    <property type="entry name" value="Rod_FlgB"/>
    <property type="match status" value="1"/>
</dbReference>
<comment type="similarity">
    <text evidence="2 6">Belongs to the flagella basal body rod proteins family.</text>
</comment>
<comment type="subcellular location">
    <subcellularLocation>
        <location evidence="1 6">Bacterial flagellum basal body</location>
    </subcellularLocation>
</comment>
<comment type="subunit">
    <text evidence="6">The basal body constitutes a major portion of the flagellar organelle and consists of a number of rings mounted on a central rod.</text>
</comment>
<dbReference type="GO" id="GO:0030694">
    <property type="term" value="C:bacterial-type flagellum basal body, rod"/>
    <property type="evidence" value="ECO:0007669"/>
    <property type="project" value="InterPro"/>
</dbReference>
<comment type="caution">
    <text evidence="8">The sequence shown here is derived from an EMBL/GenBank/DDBJ whole genome shotgun (WGS) entry which is preliminary data.</text>
</comment>
<feature type="region of interest" description="Disordered" evidence="7">
    <location>
        <begin position="50"/>
        <end position="70"/>
    </location>
</feature>
<evidence type="ECO:0000256" key="6">
    <source>
        <dbReference type="PIRNR" id="PIRNR002889"/>
    </source>
</evidence>
<dbReference type="InterPro" id="IPR006300">
    <property type="entry name" value="FlgB"/>
</dbReference>
<evidence type="ECO:0000313" key="8">
    <source>
        <dbReference type="EMBL" id="MBE6832632.1"/>
    </source>
</evidence>
<sequence>MDWLNSVPINLLTKDLDGLWVRQRAISGNLANWETPGYKSREVSFEEELQKNLSSQSSQKRSELLQAIDDTQPQVTVSQALSQRMDGNNVDVVEQNAEIARTQFNYMYSMRALSDYFSRLRYVITDGRG</sequence>
<evidence type="ECO:0000256" key="3">
    <source>
        <dbReference type="ARBA" id="ARBA00014376"/>
    </source>
</evidence>
<keyword evidence="4 6" id="KW-0975">Bacterial flagellum</keyword>
<dbReference type="GO" id="GO:0071973">
    <property type="term" value="P:bacterial-type flagellum-dependent cell motility"/>
    <property type="evidence" value="ECO:0007669"/>
    <property type="project" value="InterPro"/>
</dbReference>
<dbReference type="RefSeq" id="WP_020073263.1">
    <property type="nucleotide sequence ID" value="NZ_JBKWRC010000001.1"/>
</dbReference>